<protein>
    <submittedName>
        <fullName evidence="1">Uncharacterized protein</fullName>
    </submittedName>
</protein>
<accession>A0A444LGT9</accession>
<dbReference type="EMBL" id="SBIP01000002">
    <property type="protein sequence ID" value="RWX78250.1"/>
    <property type="molecule type" value="Genomic_DNA"/>
</dbReference>
<proteinExistence type="predicted"/>
<evidence type="ECO:0000313" key="1">
    <source>
        <dbReference type="EMBL" id="RWX78250.1"/>
    </source>
</evidence>
<dbReference type="RefSeq" id="WP_128442228.1">
    <property type="nucleotide sequence ID" value="NZ_SBIP01000002.1"/>
</dbReference>
<dbReference type="Proteomes" id="UP000287687">
    <property type="component" value="Unassembled WGS sequence"/>
</dbReference>
<gene>
    <name evidence="1" type="ORF">EPK99_06335</name>
</gene>
<dbReference type="OrthoDB" id="7867086at2"/>
<evidence type="ECO:0000313" key="2">
    <source>
        <dbReference type="Proteomes" id="UP000287687"/>
    </source>
</evidence>
<comment type="caution">
    <text evidence="1">The sequence shown here is derived from an EMBL/GenBank/DDBJ whole genome shotgun (WGS) entry which is preliminary data.</text>
</comment>
<dbReference type="AlphaFoldDB" id="A0A444LGT9"/>
<keyword evidence="2" id="KW-1185">Reference proteome</keyword>
<organism evidence="1 2">
    <name type="scientific">Neorhizobium lilium</name>
    <dbReference type="NCBI Taxonomy" id="2503024"/>
    <lineage>
        <taxon>Bacteria</taxon>
        <taxon>Pseudomonadati</taxon>
        <taxon>Pseudomonadota</taxon>
        <taxon>Alphaproteobacteria</taxon>
        <taxon>Hyphomicrobiales</taxon>
        <taxon>Rhizobiaceae</taxon>
        <taxon>Rhizobium/Agrobacterium group</taxon>
        <taxon>Neorhizobium</taxon>
    </lineage>
</organism>
<reference evidence="1 2" key="1">
    <citation type="submission" date="2019-01" db="EMBL/GenBank/DDBJ databases">
        <title>The draft genome of Rhizobium sp. 24NR.</title>
        <authorList>
            <person name="Liu L."/>
            <person name="Liang L."/>
            <person name="Shi S."/>
            <person name="Xu L."/>
            <person name="Wang X."/>
            <person name="Li L."/>
            <person name="Zhang X."/>
        </authorList>
    </citation>
    <scope>NUCLEOTIDE SEQUENCE [LARGE SCALE GENOMIC DNA]</scope>
    <source>
        <strain evidence="1 2">24NR</strain>
    </source>
</reference>
<name>A0A444LGT9_9HYPH</name>
<sequence length="180" mass="20175">MKIASQHAWKDSEYAPRHEWPGDTLVQWGGNGLVLGKDCYTTAFFEAFPDKKITAGGGFIRGEGKTIEEAEADAFAQFQKESSCRHLWGREHYTNGGQLCRHCRAFRGGVVKEVVILGRHRKPVAWYHAYDLEMDSDSKYIRILRLRAKLFGITERPPTATSTDAVIASIFPGTAPEVSE</sequence>